<protein>
    <submittedName>
        <fullName evidence="1">Uncharacterized protein</fullName>
    </submittedName>
</protein>
<organism evidence="1 2">
    <name type="scientific">Palleronia aestuarii</name>
    <dbReference type="NCBI Taxonomy" id="568105"/>
    <lineage>
        <taxon>Bacteria</taxon>
        <taxon>Pseudomonadati</taxon>
        <taxon>Pseudomonadota</taxon>
        <taxon>Alphaproteobacteria</taxon>
        <taxon>Rhodobacterales</taxon>
        <taxon>Roseobacteraceae</taxon>
        <taxon>Palleronia</taxon>
    </lineage>
</organism>
<accession>A0A2W7NM27</accession>
<comment type="caution">
    <text evidence="1">The sequence shown here is derived from an EMBL/GenBank/DDBJ whole genome shotgun (WGS) entry which is preliminary data.</text>
</comment>
<sequence length="105" mass="11439">MTLADWLAMAFAIRRRRISAARYAAEARHLRAFPVDEIDVELDVPLLEHVLAVLMGPPHHHPTGFERPHRGARGTAPQTPIIVALANRVARLRAAGVGGNLPASD</sequence>
<dbReference type="Proteomes" id="UP000248916">
    <property type="component" value="Unassembled WGS sequence"/>
</dbReference>
<keyword evidence="2" id="KW-1185">Reference proteome</keyword>
<dbReference type="EMBL" id="QKZL01000015">
    <property type="protein sequence ID" value="PZX14226.1"/>
    <property type="molecule type" value="Genomic_DNA"/>
</dbReference>
<dbReference type="RefSeq" id="WP_111538111.1">
    <property type="nucleotide sequence ID" value="NZ_QKZL01000015.1"/>
</dbReference>
<dbReference type="AlphaFoldDB" id="A0A2W7NM27"/>
<gene>
    <name evidence="1" type="ORF">LX81_03025</name>
</gene>
<proteinExistence type="predicted"/>
<evidence type="ECO:0000313" key="2">
    <source>
        <dbReference type="Proteomes" id="UP000248916"/>
    </source>
</evidence>
<name>A0A2W7NM27_9RHOB</name>
<reference evidence="1 2" key="1">
    <citation type="submission" date="2018-06" db="EMBL/GenBank/DDBJ databases">
        <title>Genomic Encyclopedia of Archaeal and Bacterial Type Strains, Phase II (KMG-II): from individual species to whole genera.</title>
        <authorList>
            <person name="Goeker M."/>
        </authorList>
    </citation>
    <scope>NUCLEOTIDE SEQUENCE [LARGE SCALE GENOMIC DNA]</scope>
    <source>
        <strain evidence="1 2">DSM 22009</strain>
    </source>
</reference>
<evidence type="ECO:0000313" key="1">
    <source>
        <dbReference type="EMBL" id="PZX14226.1"/>
    </source>
</evidence>